<keyword evidence="1" id="KW-0479">Metal-binding</keyword>
<feature type="modified residue" description="N6-carboxylysine" evidence="3">
    <location>
        <position position="147"/>
    </location>
</feature>
<evidence type="ECO:0000256" key="1">
    <source>
        <dbReference type="ARBA" id="ARBA00022723"/>
    </source>
</evidence>
<dbReference type="Pfam" id="PF02126">
    <property type="entry name" value="PTE"/>
    <property type="match status" value="1"/>
</dbReference>
<dbReference type="Proteomes" id="UP001501508">
    <property type="component" value="Unassembled WGS sequence"/>
</dbReference>
<keyword evidence="5" id="KW-1185">Reference proteome</keyword>
<evidence type="ECO:0000256" key="3">
    <source>
        <dbReference type="PROSITE-ProRule" id="PRU00679"/>
    </source>
</evidence>
<evidence type="ECO:0000313" key="4">
    <source>
        <dbReference type="EMBL" id="GAA4433259.1"/>
    </source>
</evidence>
<comment type="caution">
    <text evidence="4">The sequence shown here is derived from an EMBL/GenBank/DDBJ whole genome shotgun (WGS) entry which is preliminary data.</text>
</comment>
<protein>
    <submittedName>
        <fullName evidence="4">Phosphotriesterase</fullName>
    </submittedName>
</protein>
<keyword evidence="2" id="KW-0378">Hydrolase</keyword>
<dbReference type="InterPro" id="IPR001559">
    <property type="entry name" value="Phosphotriesterase"/>
</dbReference>
<evidence type="ECO:0000313" key="5">
    <source>
        <dbReference type="Proteomes" id="UP001501508"/>
    </source>
</evidence>
<accession>A0ABP8LNR7</accession>
<dbReference type="SUPFAM" id="SSF51556">
    <property type="entry name" value="Metallo-dependent hydrolases"/>
    <property type="match status" value="1"/>
</dbReference>
<organism evidence="4 5">
    <name type="scientific">Ravibacter arvi</name>
    <dbReference type="NCBI Taxonomy" id="2051041"/>
    <lineage>
        <taxon>Bacteria</taxon>
        <taxon>Pseudomonadati</taxon>
        <taxon>Bacteroidota</taxon>
        <taxon>Cytophagia</taxon>
        <taxon>Cytophagales</taxon>
        <taxon>Spirosomataceae</taxon>
        <taxon>Ravibacter</taxon>
    </lineage>
</organism>
<gene>
    <name evidence="4" type="ORF">GCM10023091_06550</name>
</gene>
<evidence type="ECO:0000256" key="2">
    <source>
        <dbReference type="ARBA" id="ARBA00022801"/>
    </source>
</evidence>
<dbReference type="PANTHER" id="PTHR10819:SF3">
    <property type="entry name" value="PHOSPHOTRIESTERASE-RELATED PROTEIN"/>
    <property type="match status" value="1"/>
</dbReference>
<comment type="similarity">
    <text evidence="3">Belongs to the metallo-dependent hydrolases superfamily. Phosphotriesterase family.</text>
</comment>
<dbReference type="PANTHER" id="PTHR10819">
    <property type="entry name" value="PHOSPHOTRIESTERASE-RELATED"/>
    <property type="match status" value="1"/>
</dbReference>
<dbReference type="Gene3D" id="3.20.20.140">
    <property type="entry name" value="Metal-dependent hydrolases"/>
    <property type="match status" value="1"/>
</dbReference>
<reference evidence="5" key="1">
    <citation type="journal article" date="2019" name="Int. J. Syst. Evol. Microbiol.">
        <title>The Global Catalogue of Microorganisms (GCM) 10K type strain sequencing project: providing services to taxonomists for standard genome sequencing and annotation.</title>
        <authorList>
            <consortium name="The Broad Institute Genomics Platform"/>
            <consortium name="The Broad Institute Genome Sequencing Center for Infectious Disease"/>
            <person name="Wu L."/>
            <person name="Ma J."/>
        </authorList>
    </citation>
    <scope>NUCLEOTIDE SEQUENCE [LARGE SCALE GENOMIC DNA]</scope>
    <source>
        <strain evidence="5">JCM 31920</strain>
    </source>
</reference>
<dbReference type="PIRSF" id="PIRSF016839">
    <property type="entry name" value="PhP"/>
    <property type="match status" value="1"/>
</dbReference>
<dbReference type="EMBL" id="BAABEY010000005">
    <property type="protein sequence ID" value="GAA4433259.1"/>
    <property type="molecule type" value="Genomic_DNA"/>
</dbReference>
<sequence length="322" mass="36083">MSFVRTVNGDIAPEEMGVTYSHEHIIIDQSFPTIANPDFLIDDVGKVAEELSEVYRKGGRTMVDTMPSDSGRNVIKLAEVSKRSGIHIVAPTGIHLEIYYPASHWRYTYSAEEMASLFVADVMEGIDRYDYSGPLVKRTAHKAGMIKLATGDDRISDHQRKIFEAVAIAQRETGAPVLTHSNAGQLAIEQAALFDRFGVDLGHVVISHVDRRKDISYHRDLLQTGVFVEYDSAFRWKAGEENWTFKLLENLLPDFPDQITVGMDAARSSYWRAYGGKPGLDYLVTTFRKELADRGLGSFWENLVISNPASLYRFSRVGAGKE</sequence>
<dbReference type="InterPro" id="IPR032466">
    <property type="entry name" value="Metal_Hydrolase"/>
</dbReference>
<proteinExistence type="inferred from homology"/>
<dbReference type="RefSeq" id="WP_345026616.1">
    <property type="nucleotide sequence ID" value="NZ_BAABEY010000005.1"/>
</dbReference>
<name>A0ABP8LNR7_9BACT</name>
<dbReference type="PROSITE" id="PS51347">
    <property type="entry name" value="PHOSPHOTRIESTERASE_2"/>
    <property type="match status" value="1"/>
</dbReference>